<dbReference type="Pfam" id="PF13489">
    <property type="entry name" value="Methyltransf_23"/>
    <property type="match status" value="1"/>
</dbReference>
<dbReference type="PANTHER" id="PTHR47473:SF1">
    <property type="entry name" value="METHYLTRANSFERASE DOMAIN-CONTAINING PROTEIN"/>
    <property type="match status" value="1"/>
</dbReference>
<accession>A0AAD6XEK3</accession>
<dbReference type="Gene3D" id="3.40.50.150">
    <property type="entry name" value="Vaccinia Virus protein VP39"/>
    <property type="match status" value="1"/>
</dbReference>
<sequence length="780" mass="88962">MSLSVSALFVAACLAFYVLRSGVLRPYLKFIWHCFIRPIGLDDQKARLDKFYQGQADVYDTTRDGLLRGRNTMLSLSAAHLKGLRAASPRRRLVWIDIGGGTGHNIELMNKHMPILESFDAIYLIDLCEPLLDIARKRFAKKAWTNVTVLCQDASEFRLPEWRDGKDPKGSVGFVTLSYSLSMIPSFYTVLDRIDHVLCPKDGLVAVVDFYTAGKQPSLHEKAIGGASKECGWLSRWFWQIWFDFDHVSLSPARRSYLEYKFGTIKSFNGRNRFIIPFIVRIPYYIWLGRPRACDVSRACHAFEVEGGNMIGNCSPAPLKAIKDAEDLVPSLQIGEPALDVPPAEVVIDVTPPFSSFHYHINRSWRLPYYDHPMHKEFRTFIYSFTWARLLANYLFGVLTLQQEDPFEDMKHIQLTSEDSMFVITSAGDNALHYAVASSPKRIHCVDMNPCQNHLMELKLACITSLDYNDFFALFGEGRHPNFRALLDSKIAPHLSSSAYQFWRINSESFASSFYLRGYSGWALRLASFLFRLAGVSKDIEALCNANTLEQQAEIWKTKLRPVILNPVVVALLKNPVFCWNALGVPLNQRKMLLDEGGMYEFIRDTLDPLASSYLFKAGNYFYLLALLGHYTPESCPQYLTRLGFEALKANNGQVLDAFRLHTDSIVNVLRGLSDWSLTRALIMDHLDWFAPGSAHIDEEVAELHRVLAPGGFVFWRSAARQPWYNVNFERRGFKVTALGVRKGSEAAIDRVNMYVDSTLRFFPLTFFDRYASFWRAVKI</sequence>
<dbReference type="GO" id="GO:0032259">
    <property type="term" value="P:methylation"/>
    <property type="evidence" value="ECO:0007669"/>
    <property type="project" value="UniProtKB-KW"/>
</dbReference>
<keyword evidence="2" id="KW-1185">Reference proteome</keyword>
<dbReference type="AlphaFoldDB" id="A0AAD6XEK3"/>
<name>A0AAD6XEK3_9AGAR</name>
<dbReference type="Pfam" id="PF11899">
    <property type="entry name" value="DUF3419"/>
    <property type="match status" value="1"/>
</dbReference>
<gene>
    <name evidence="1" type="ORF">C8F04DRAFT_940110</name>
</gene>
<protein>
    <submittedName>
        <fullName evidence="1">S-adenosyl-L-methionine-dependent methyltransferase</fullName>
    </submittedName>
</protein>
<dbReference type="GO" id="GO:0008168">
    <property type="term" value="F:methyltransferase activity"/>
    <property type="evidence" value="ECO:0007669"/>
    <property type="project" value="UniProtKB-KW"/>
</dbReference>
<evidence type="ECO:0000313" key="1">
    <source>
        <dbReference type="EMBL" id="KAJ7045425.1"/>
    </source>
</evidence>
<dbReference type="EMBL" id="JARJCM010000004">
    <property type="protein sequence ID" value="KAJ7045425.1"/>
    <property type="molecule type" value="Genomic_DNA"/>
</dbReference>
<proteinExistence type="predicted"/>
<dbReference type="InterPro" id="IPR021829">
    <property type="entry name" value="DUF3419"/>
</dbReference>
<dbReference type="SUPFAM" id="SSF53335">
    <property type="entry name" value="S-adenosyl-L-methionine-dependent methyltransferases"/>
    <property type="match status" value="1"/>
</dbReference>
<keyword evidence="1" id="KW-0489">Methyltransferase</keyword>
<dbReference type="InterPro" id="IPR029063">
    <property type="entry name" value="SAM-dependent_MTases_sf"/>
</dbReference>
<keyword evidence="1" id="KW-0808">Transferase</keyword>
<evidence type="ECO:0000313" key="2">
    <source>
        <dbReference type="Proteomes" id="UP001218188"/>
    </source>
</evidence>
<dbReference type="PANTHER" id="PTHR47473">
    <property type="entry name" value="BTA1P"/>
    <property type="match status" value="1"/>
</dbReference>
<reference evidence="1" key="1">
    <citation type="submission" date="2023-03" db="EMBL/GenBank/DDBJ databases">
        <title>Massive genome expansion in bonnet fungi (Mycena s.s.) driven by repeated elements and novel gene families across ecological guilds.</title>
        <authorList>
            <consortium name="Lawrence Berkeley National Laboratory"/>
            <person name="Harder C.B."/>
            <person name="Miyauchi S."/>
            <person name="Viragh M."/>
            <person name="Kuo A."/>
            <person name="Thoen E."/>
            <person name="Andreopoulos B."/>
            <person name="Lu D."/>
            <person name="Skrede I."/>
            <person name="Drula E."/>
            <person name="Henrissat B."/>
            <person name="Morin E."/>
            <person name="Kohler A."/>
            <person name="Barry K."/>
            <person name="LaButti K."/>
            <person name="Morin E."/>
            <person name="Salamov A."/>
            <person name="Lipzen A."/>
            <person name="Mereny Z."/>
            <person name="Hegedus B."/>
            <person name="Baldrian P."/>
            <person name="Stursova M."/>
            <person name="Weitz H."/>
            <person name="Taylor A."/>
            <person name="Grigoriev I.V."/>
            <person name="Nagy L.G."/>
            <person name="Martin F."/>
            <person name="Kauserud H."/>
        </authorList>
    </citation>
    <scope>NUCLEOTIDE SEQUENCE</scope>
    <source>
        <strain evidence="1">CBHHK200</strain>
    </source>
</reference>
<organism evidence="1 2">
    <name type="scientific">Mycena alexandri</name>
    <dbReference type="NCBI Taxonomy" id="1745969"/>
    <lineage>
        <taxon>Eukaryota</taxon>
        <taxon>Fungi</taxon>
        <taxon>Dikarya</taxon>
        <taxon>Basidiomycota</taxon>
        <taxon>Agaricomycotina</taxon>
        <taxon>Agaricomycetes</taxon>
        <taxon>Agaricomycetidae</taxon>
        <taxon>Agaricales</taxon>
        <taxon>Marasmiineae</taxon>
        <taxon>Mycenaceae</taxon>
        <taxon>Mycena</taxon>
    </lineage>
</organism>
<dbReference type="Proteomes" id="UP001218188">
    <property type="component" value="Unassembled WGS sequence"/>
</dbReference>
<dbReference type="CDD" id="cd02440">
    <property type="entry name" value="AdoMet_MTases"/>
    <property type="match status" value="1"/>
</dbReference>
<comment type="caution">
    <text evidence="1">The sequence shown here is derived from an EMBL/GenBank/DDBJ whole genome shotgun (WGS) entry which is preliminary data.</text>
</comment>